<dbReference type="PANTHER" id="PTHR33993:SF5">
    <property type="entry name" value="GLYOXALASE"/>
    <property type="match status" value="1"/>
</dbReference>
<dbReference type="STRING" id="1123360.thalar_01439"/>
<gene>
    <name evidence="2" type="ORF">thalar_01439</name>
</gene>
<dbReference type="AlphaFoldDB" id="S9QK22"/>
<dbReference type="OrthoDB" id="9799428at2"/>
<dbReference type="PANTHER" id="PTHR33993">
    <property type="entry name" value="GLYOXALASE-RELATED"/>
    <property type="match status" value="1"/>
</dbReference>
<evidence type="ECO:0000313" key="2">
    <source>
        <dbReference type="EMBL" id="EPX80102.1"/>
    </source>
</evidence>
<dbReference type="Gene3D" id="3.10.180.10">
    <property type="entry name" value="2,3-Dihydroxybiphenyl 1,2-Dioxygenase, domain 1"/>
    <property type="match status" value="1"/>
</dbReference>
<evidence type="ECO:0000313" key="3">
    <source>
        <dbReference type="Proteomes" id="UP000015351"/>
    </source>
</evidence>
<dbReference type="eggNOG" id="COG0346">
    <property type="taxonomic scope" value="Bacteria"/>
</dbReference>
<organism evidence="2 3">
    <name type="scientific">Litoreibacter arenae DSM 19593</name>
    <dbReference type="NCBI Taxonomy" id="1123360"/>
    <lineage>
        <taxon>Bacteria</taxon>
        <taxon>Pseudomonadati</taxon>
        <taxon>Pseudomonadota</taxon>
        <taxon>Alphaproteobacteria</taxon>
        <taxon>Rhodobacterales</taxon>
        <taxon>Roseobacteraceae</taxon>
        <taxon>Litoreibacter</taxon>
    </lineage>
</organism>
<reference evidence="3" key="1">
    <citation type="journal article" date="2013" name="Stand. Genomic Sci.">
        <title>Genome sequence of the Litoreibacter arenae type strain (DSM 19593(T)), a member of the Roseobacter clade isolated from sea sand.</title>
        <authorList>
            <person name="Riedel T."/>
            <person name="Fiebig A."/>
            <person name="Petersen J."/>
            <person name="Gronow S."/>
            <person name="Kyrpides N.C."/>
            <person name="Goker M."/>
            <person name="Klenk H.P."/>
        </authorList>
    </citation>
    <scope>NUCLEOTIDE SEQUENCE [LARGE SCALE GENOMIC DNA]</scope>
    <source>
        <strain evidence="3">DSM 19593</strain>
    </source>
</reference>
<proteinExistence type="predicted"/>
<dbReference type="SUPFAM" id="SSF54593">
    <property type="entry name" value="Glyoxalase/Bleomycin resistance protein/Dihydroxybiphenyl dioxygenase"/>
    <property type="match status" value="1"/>
</dbReference>
<comment type="caution">
    <text evidence="2">The sequence shown here is derived from an EMBL/GenBank/DDBJ whole genome shotgun (WGS) entry which is preliminary data.</text>
</comment>
<evidence type="ECO:0000259" key="1">
    <source>
        <dbReference type="PROSITE" id="PS51819"/>
    </source>
</evidence>
<name>S9QK22_9RHOB</name>
<dbReference type="InterPro" id="IPR029068">
    <property type="entry name" value="Glyas_Bleomycin-R_OHBP_Dase"/>
</dbReference>
<dbReference type="PATRIC" id="fig|1123360.3.peg.1428"/>
<dbReference type="InterPro" id="IPR052164">
    <property type="entry name" value="Anthracycline_SecMetBiosynth"/>
</dbReference>
<sequence>MVNVLGIGGVFFRSENPSALAEWYQAHLGIDPAPTSATMTPWTTQGGVTVFAPFAQDTDYFPENQAFMLNFRVDNLDAAIAELTAAGVDCGDIESMDGVGRFTRIHDPEGNPIELWEPA</sequence>
<dbReference type="HOGENOM" id="CLU_127639_0_0_5"/>
<keyword evidence="3" id="KW-1185">Reference proteome</keyword>
<dbReference type="RefSeq" id="WP_021100008.1">
    <property type="nucleotide sequence ID" value="NZ_KE557306.1"/>
</dbReference>
<dbReference type="InterPro" id="IPR037523">
    <property type="entry name" value="VOC_core"/>
</dbReference>
<dbReference type="Proteomes" id="UP000015351">
    <property type="component" value="Unassembled WGS sequence"/>
</dbReference>
<dbReference type="Pfam" id="PF18029">
    <property type="entry name" value="Glyoxalase_6"/>
    <property type="match status" value="1"/>
</dbReference>
<accession>S9QK22</accession>
<dbReference type="EMBL" id="AONI01000009">
    <property type="protein sequence ID" value="EPX80102.1"/>
    <property type="molecule type" value="Genomic_DNA"/>
</dbReference>
<dbReference type="InterPro" id="IPR041581">
    <property type="entry name" value="Glyoxalase_6"/>
</dbReference>
<feature type="domain" description="VOC" evidence="1">
    <location>
        <begin position="6"/>
        <end position="118"/>
    </location>
</feature>
<dbReference type="PROSITE" id="PS51819">
    <property type="entry name" value="VOC"/>
    <property type="match status" value="1"/>
</dbReference>
<protein>
    <submittedName>
        <fullName evidence="2">Glyoxalase family protein</fullName>
    </submittedName>
</protein>